<comment type="caution">
    <text evidence="2">The sequence shown here is derived from an EMBL/GenBank/DDBJ whole genome shotgun (WGS) entry which is preliminary data.</text>
</comment>
<dbReference type="SMART" id="SM00530">
    <property type="entry name" value="HTH_XRE"/>
    <property type="match status" value="1"/>
</dbReference>
<organism evidence="2 3">
    <name type="scientific">Pseudoduganella violacea</name>
    <dbReference type="NCBI Taxonomy" id="1715466"/>
    <lineage>
        <taxon>Bacteria</taxon>
        <taxon>Pseudomonadati</taxon>
        <taxon>Pseudomonadota</taxon>
        <taxon>Betaproteobacteria</taxon>
        <taxon>Burkholderiales</taxon>
        <taxon>Oxalobacteraceae</taxon>
        <taxon>Telluria group</taxon>
        <taxon>Pseudoduganella</taxon>
    </lineage>
</organism>
<name>A0A7W5FSS3_9BURK</name>
<dbReference type="Pfam" id="PF17765">
    <property type="entry name" value="MLTR_LBD"/>
    <property type="match status" value="1"/>
</dbReference>
<evidence type="ECO:0000313" key="3">
    <source>
        <dbReference type="Proteomes" id="UP000541535"/>
    </source>
</evidence>
<dbReference type="CDD" id="cd00093">
    <property type="entry name" value="HTH_XRE"/>
    <property type="match status" value="1"/>
</dbReference>
<dbReference type="RefSeq" id="WP_183439993.1">
    <property type="nucleotide sequence ID" value="NZ_JACHXD010000002.1"/>
</dbReference>
<dbReference type="Pfam" id="PF13560">
    <property type="entry name" value="HTH_31"/>
    <property type="match status" value="1"/>
</dbReference>
<dbReference type="PANTHER" id="PTHR35010:SF4">
    <property type="entry name" value="BLL5781 PROTEIN"/>
    <property type="match status" value="1"/>
</dbReference>
<evidence type="ECO:0000313" key="2">
    <source>
        <dbReference type="EMBL" id="MBB3118084.1"/>
    </source>
</evidence>
<dbReference type="Proteomes" id="UP000541535">
    <property type="component" value="Unassembled WGS sequence"/>
</dbReference>
<evidence type="ECO:0000259" key="1">
    <source>
        <dbReference type="PROSITE" id="PS50943"/>
    </source>
</evidence>
<reference evidence="2 3" key="1">
    <citation type="submission" date="2020-08" db="EMBL/GenBank/DDBJ databases">
        <title>Genomic Encyclopedia of Type Strains, Phase III (KMG-III): the genomes of soil and plant-associated and newly described type strains.</title>
        <authorList>
            <person name="Whitman W."/>
        </authorList>
    </citation>
    <scope>NUCLEOTIDE SEQUENCE [LARGE SCALE GENOMIC DNA]</scope>
    <source>
        <strain evidence="2 3">CECT 8897</strain>
    </source>
</reference>
<dbReference type="EMBL" id="JACHXD010000002">
    <property type="protein sequence ID" value="MBB3118084.1"/>
    <property type="molecule type" value="Genomic_DNA"/>
</dbReference>
<sequence length="272" mass="30202">MQTHDAPLAPARIGILLREWRAARRLSQLDLALDAELSARHLSYIETGKAQPSREVLGRLAQALDMPLRERNALLVAAGYAPHYPESALGAPDMARIEQAIALMLRQQEPYPAFLLNRYWDIVAANGAALRLNRFLLDGRDSPHRNMLRHVFDPQDLRAVLVNHEEVASDLLGHLHALVASSPGDAKARALLDEVLAYPGVPPHWRRRQPGAAPAPLLSTVFRNNGQELRFFSTITTFGTPRDVTLDELHIESCFPLDEATAAFCQALARPE</sequence>
<dbReference type="Gene3D" id="3.30.450.180">
    <property type="match status" value="1"/>
</dbReference>
<dbReference type="GO" id="GO:0003677">
    <property type="term" value="F:DNA binding"/>
    <property type="evidence" value="ECO:0007669"/>
    <property type="project" value="InterPro"/>
</dbReference>
<dbReference type="AlphaFoldDB" id="A0A7W5FSS3"/>
<accession>A0A7W5FSS3</accession>
<proteinExistence type="predicted"/>
<gene>
    <name evidence="2" type="ORF">FHS03_001110</name>
</gene>
<dbReference type="InterPro" id="IPR010982">
    <property type="entry name" value="Lambda_DNA-bd_dom_sf"/>
</dbReference>
<keyword evidence="3" id="KW-1185">Reference proteome</keyword>
<dbReference type="PANTHER" id="PTHR35010">
    <property type="entry name" value="BLL4672 PROTEIN-RELATED"/>
    <property type="match status" value="1"/>
</dbReference>
<protein>
    <submittedName>
        <fullName evidence="2">Transcriptional regulator with XRE-family HTH domain</fullName>
    </submittedName>
</protein>
<dbReference type="Gene3D" id="1.10.260.40">
    <property type="entry name" value="lambda repressor-like DNA-binding domains"/>
    <property type="match status" value="1"/>
</dbReference>
<dbReference type="InterPro" id="IPR001387">
    <property type="entry name" value="Cro/C1-type_HTH"/>
</dbReference>
<dbReference type="InterPro" id="IPR041413">
    <property type="entry name" value="MLTR_LBD"/>
</dbReference>
<dbReference type="SUPFAM" id="SSF47413">
    <property type="entry name" value="lambda repressor-like DNA-binding domains"/>
    <property type="match status" value="1"/>
</dbReference>
<feature type="domain" description="HTH cro/C1-type" evidence="1">
    <location>
        <begin position="17"/>
        <end position="71"/>
    </location>
</feature>
<dbReference type="PROSITE" id="PS50943">
    <property type="entry name" value="HTH_CROC1"/>
    <property type="match status" value="1"/>
</dbReference>